<feature type="chain" id="PRO_5041917881" evidence="1">
    <location>
        <begin position="22"/>
        <end position="403"/>
    </location>
</feature>
<keyword evidence="1" id="KW-0732">Signal</keyword>
<dbReference type="EMBL" id="JATAAI010000007">
    <property type="protein sequence ID" value="KAK1744464.1"/>
    <property type="molecule type" value="Genomic_DNA"/>
</dbReference>
<evidence type="ECO:0000313" key="3">
    <source>
        <dbReference type="Proteomes" id="UP001224775"/>
    </source>
</evidence>
<dbReference type="Proteomes" id="UP001224775">
    <property type="component" value="Unassembled WGS sequence"/>
</dbReference>
<name>A0AAD9DFN6_9STRA</name>
<protein>
    <submittedName>
        <fullName evidence="2">Uncharacterized protein</fullName>
    </submittedName>
</protein>
<gene>
    <name evidence="2" type="ORF">QTG54_004997</name>
</gene>
<comment type="caution">
    <text evidence="2">The sequence shown here is derived from an EMBL/GenBank/DDBJ whole genome shotgun (WGS) entry which is preliminary data.</text>
</comment>
<evidence type="ECO:0000313" key="2">
    <source>
        <dbReference type="EMBL" id="KAK1744464.1"/>
    </source>
</evidence>
<evidence type="ECO:0000256" key="1">
    <source>
        <dbReference type="SAM" id="SignalP"/>
    </source>
</evidence>
<keyword evidence="3" id="KW-1185">Reference proteome</keyword>
<organism evidence="2 3">
    <name type="scientific">Skeletonema marinoi</name>
    <dbReference type="NCBI Taxonomy" id="267567"/>
    <lineage>
        <taxon>Eukaryota</taxon>
        <taxon>Sar</taxon>
        <taxon>Stramenopiles</taxon>
        <taxon>Ochrophyta</taxon>
        <taxon>Bacillariophyta</taxon>
        <taxon>Coscinodiscophyceae</taxon>
        <taxon>Thalassiosirophycidae</taxon>
        <taxon>Thalassiosirales</taxon>
        <taxon>Skeletonemataceae</taxon>
        <taxon>Skeletonema</taxon>
        <taxon>Skeletonema marinoi-dohrnii complex</taxon>
    </lineage>
</organism>
<dbReference type="AlphaFoldDB" id="A0AAD9DFN6"/>
<proteinExistence type="predicted"/>
<sequence length="403" mass="44821">MMMRAAVVPSSPLLLHLLTQARTITSFAPPVTIARPQICSSINRHVSTTSSLFDMMKNPTSCSSTAASTPLTSTTLGSVAAGGDHAGLSATFSSKTGELIPVPEHLVPESMIEWGEIPSYFEILVSEDLLEENEEKKTKMERTTITVLPEVGCGIDNLETTKKVEEFNLHTNESRHVKWKDGKEQDVLVLDRKVGPSTAPDQLVYVETMFQVASEVVTDDQDAAATDNEDREQVYPRRIRVTFTIDTTSNHIIKDTITINIERLYSTTSTKGTRWSGPQHNSGGLDARSVMNTIGKDIVYGDVFGVKRLKSGEDVWMMDDAVKRIVIEGTEDDDSIRLPQNILVQFHNKESSQSWGIELSHFDVSGSKMYRRSVLRAFDSSEDGFGSVTYREEEKTLENDYND</sequence>
<feature type="signal peptide" evidence="1">
    <location>
        <begin position="1"/>
        <end position="21"/>
    </location>
</feature>
<reference evidence="2" key="1">
    <citation type="submission" date="2023-06" db="EMBL/GenBank/DDBJ databases">
        <title>Survivors Of The Sea: Transcriptome response of Skeletonema marinoi to long-term dormancy.</title>
        <authorList>
            <person name="Pinder M.I.M."/>
            <person name="Kourtchenko O."/>
            <person name="Robertson E.K."/>
            <person name="Larsson T."/>
            <person name="Maumus F."/>
            <person name="Osuna-Cruz C.M."/>
            <person name="Vancaester E."/>
            <person name="Stenow R."/>
            <person name="Vandepoele K."/>
            <person name="Ploug H."/>
            <person name="Bruchert V."/>
            <person name="Godhe A."/>
            <person name="Topel M."/>
        </authorList>
    </citation>
    <scope>NUCLEOTIDE SEQUENCE</scope>
    <source>
        <strain evidence="2">R05AC</strain>
    </source>
</reference>
<accession>A0AAD9DFN6</accession>